<dbReference type="RefSeq" id="WP_180938132.1">
    <property type="nucleotide sequence ID" value="NZ_CP041238.1"/>
</dbReference>
<dbReference type="EMBL" id="CP041238">
    <property type="protein sequence ID" value="QLL62223.1"/>
    <property type="molecule type" value="Genomic_DNA"/>
</dbReference>
<sequence length="65" mass="7052">MALEEEKSNLFFGKVGGLIFVVIGFLLAASGYRYGAAGYMIAGVVFIAIGIMLLMGKVLRRNQHK</sequence>
<dbReference type="KEGG" id="emx:FKV68_12605"/>
<dbReference type="Proteomes" id="UP000510721">
    <property type="component" value="Chromosome"/>
</dbReference>
<organism evidence="1 2">
    <name type="scientific">Sinorhizobium mexicanum</name>
    <dbReference type="NCBI Taxonomy" id="375549"/>
    <lineage>
        <taxon>Bacteria</taxon>
        <taxon>Pseudomonadati</taxon>
        <taxon>Pseudomonadota</taxon>
        <taxon>Alphaproteobacteria</taxon>
        <taxon>Hyphomicrobiales</taxon>
        <taxon>Rhizobiaceae</taxon>
        <taxon>Sinorhizobium/Ensifer group</taxon>
        <taxon>Sinorhizobium</taxon>
    </lineage>
</organism>
<name>A0A859QCL9_9HYPH</name>
<gene>
    <name evidence="1" type="ORF">FKV68_12605</name>
</gene>
<dbReference type="AlphaFoldDB" id="A0A859QCL9"/>
<protein>
    <submittedName>
        <fullName evidence="1">Uncharacterized protein</fullName>
    </submittedName>
</protein>
<proteinExistence type="predicted"/>
<evidence type="ECO:0000313" key="1">
    <source>
        <dbReference type="EMBL" id="QLL62223.1"/>
    </source>
</evidence>
<reference evidence="1 2" key="1">
    <citation type="submission" date="2019-06" db="EMBL/GenBank/DDBJ databases">
        <title>Complete genome sequence of Ensifer mexicanus ITTG R7 isolated from nodules of Acacia angustissima (Mill.) Kuntze.</title>
        <authorList>
            <person name="Rincon-Rosales R."/>
            <person name="Rogel M.A."/>
            <person name="Guerrero G."/>
            <person name="Rincon-Molina C.I."/>
            <person name="Lopez-Lopez A."/>
            <person name="Martinez-Romero E."/>
        </authorList>
    </citation>
    <scope>NUCLEOTIDE SEQUENCE [LARGE SCALE GENOMIC DNA]</scope>
    <source>
        <strain evidence="1 2">ITTG R7</strain>
    </source>
</reference>
<accession>A0A859QCL9</accession>
<keyword evidence="2" id="KW-1185">Reference proteome</keyword>
<evidence type="ECO:0000313" key="2">
    <source>
        <dbReference type="Proteomes" id="UP000510721"/>
    </source>
</evidence>